<dbReference type="AlphaFoldDB" id="A0AA39U4N2"/>
<sequence length="290" mass="31741">MPPTIPSPLRLLLLSTPETPHPSIFKDTTHHPLHTPYYTASIPIWHDTLPPTTPHLSAWKTEWTTPEAGEVVRALGAWVVCFRKPRGRGDLDGIRELLRTVREVVEWHCEGGGGWDVNGGGEGPLFLAVGMQRGGGPGVEMGGEEWEDFLGGECGGGWEWIDGEIADEEGGKRNEFGEKVGIARLKEALEAHEWDAGVGDGDVDDLEEELGIEDGFGAEAAEVQREMVGLKMAVRREEGEDEGDGGDEGVEELESMMLKMQAIKDMGADMPEGERRKFAARAVRDVMKTM</sequence>
<protein>
    <recommendedName>
        <fullName evidence="3">Alpha and gamma adaptin binding protein p34</fullName>
    </recommendedName>
</protein>
<dbReference type="EMBL" id="JAFEKC020000022">
    <property type="protein sequence ID" value="KAK0507716.1"/>
    <property type="molecule type" value="Genomic_DNA"/>
</dbReference>
<keyword evidence="2" id="KW-1185">Reference proteome</keyword>
<evidence type="ECO:0000313" key="1">
    <source>
        <dbReference type="EMBL" id="KAK0507716.1"/>
    </source>
</evidence>
<proteinExistence type="predicted"/>
<dbReference type="PANTHER" id="PTHR28043">
    <property type="entry name" value="INCREASED RECOMBINATION CENTERS PROTEIN 6"/>
    <property type="match status" value="1"/>
</dbReference>
<accession>A0AA39U4N2</accession>
<gene>
    <name evidence="1" type="ORF">JMJ35_009605</name>
</gene>
<name>A0AA39U4N2_9LECA</name>
<reference evidence="1" key="1">
    <citation type="submission" date="2023-03" db="EMBL/GenBank/DDBJ databases">
        <title>Complete genome of Cladonia borealis.</title>
        <authorList>
            <person name="Park H."/>
        </authorList>
    </citation>
    <scope>NUCLEOTIDE SEQUENCE</scope>
    <source>
        <strain evidence="1">ANT050790</strain>
    </source>
</reference>
<dbReference type="Proteomes" id="UP001166286">
    <property type="component" value="Unassembled WGS sequence"/>
</dbReference>
<evidence type="ECO:0008006" key="3">
    <source>
        <dbReference type="Google" id="ProtNLM"/>
    </source>
</evidence>
<dbReference type="Gene3D" id="3.40.50.11960">
    <property type="match status" value="1"/>
</dbReference>
<organism evidence="1 2">
    <name type="scientific">Cladonia borealis</name>
    <dbReference type="NCBI Taxonomy" id="184061"/>
    <lineage>
        <taxon>Eukaryota</taxon>
        <taxon>Fungi</taxon>
        <taxon>Dikarya</taxon>
        <taxon>Ascomycota</taxon>
        <taxon>Pezizomycotina</taxon>
        <taxon>Lecanoromycetes</taxon>
        <taxon>OSLEUM clade</taxon>
        <taxon>Lecanoromycetidae</taxon>
        <taxon>Lecanorales</taxon>
        <taxon>Lecanorineae</taxon>
        <taxon>Cladoniaceae</taxon>
        <taxon>Cladonia</taxon>
    </lineage>
</organism>
<dbReference type="PANTHER" id="PTHR28043:SF1">
    <property type="entry name" value="INCREASED RECOMBINATION CENTERS PROTEIN 6"/>
    <property type="match status" value="1"/>
</dbReference>
<dbReference type="GO" id="GO:0030674">
    <property type="term" value="F:protein-macromolecule adaptor activity"/>
    <property type="evidence" value="ECO:0007669"/>
    <property type="project" value="TreeGrafter"/>
</dbReference>
<dbReference type="Pfam" id="PF10199">
    <property type="entry name" value="Adaptin_binding"/>
    <property type="match status" value="1"/>
</dbReference>
<dbReference type="GO" id="GO:0016192">
    <property type="term" value="P:vesicle-mediated transport"/>
    <property type="evidence" value="ECO:0007669"/>
    <property type="project" value="InterPro"/>
</dbReference>
<evidence type="ECO:0000313" key="2">
    <source>
        <dbReference type="Proteomes" id="UP001166286"/>
    </source>
</evidence>
<comment type="caution">
    <text evidence="1">The sequence shown here is derived from an EMBL/GenBank/DDBJ whole genome shotgun (WGS) entry which is preliminary data.</text>
</comment>
<dbReference type="InterPro" id="IPR034627">
    <property type="entry name" value="Irc6"/>
</dbReference>